<evidence type="ECO:0000259" key="2">
    <source>
        <dbReference type="Pfam" id="PF01370"/>
    </source>
</evidence>
<dbReference type="SUPFAM" id="SSF51735">
    <property type="entry name" value="NAD(P)-binding Rossmann-fold domains"/>
    <property type="match status" value="1"/>
</dbReference>
<dbReference type="PANTHER" id="PTHR43574">
    <property type="entry name" value="EPIMERASE-RELATED"/>
    <property type="match status" value="1"/>
</dbReference>
<reference evidence="3" key="1">
    <citation type="submission" date="2020-09" db="EMBL/GenBank/DDBJ databases">
        <title>A novel bacterium of genus Paenibacillus, isolated from South China Sea.</title>
        <authorList>
            <person name="Huang H."/>
            <person name="Mo K."/>
            <person name="Hu Y."/>
        </authorList>
    </citation>
    <scope>NUCLEOTIDE SEQUENCE</scope>
    <source>
        <strain evidence="3">IB182363</strain>
    </source>
</reference>
<protein>
    <submittedName>
        <fullName evidence="3">SDR family NAD(P)-dependent oxidoreductase</fullName>
    </submittedName>
</protein>
<dbReference type="Gene3D" id="3.90.25.10">
    <property type="entry name" value="UDP-galactose 4-epimerase, domain 1"/>
    <property type="match status" value="1"/>
</dbReference>
<accession>A0A927CEB6</accession>
<gene>
    <name evidence="3" type="ORF">IDH45_31490</name>
</gene>
<name>A0A927CEB6_9BACL</name>
<evidence type="ECO:0000313" key="4">
    <source>
        <dbReference type="Proteomes" id="UP000639396"/>
    </source>
</evidence>
<dbReference type="InterPro" id="IPR001509">
    <property type="entry name" value="Epimerase_deHydtase"/>
</dbReference>
<keyword evidence="4" id="KW-1185">Reference proteome</keyword>
<dbReference type="Gene3D" id="3.40.50.720">
    <property type="entry name" value="NAD(P)-binding Rossmann-like Domain"/>
    <property type="match status" value="1"/>
</dbReference>
<evidence type="ECO:0000256" key="1">
    <source>
        <dbReference type="ARBA" id="ARBA00023027"/>
    </source>
</evidence>
<feature type="domain" description="NAD-dependent epimerase/dehydratase" evidence="2">
    <location>
        <begin position="3"/>
        <end position="245"/>
    </location>
</feature>
<dbReference type="EMBL" id="JACXJA010000061">
    <property type="protein sequence ID" value="MBD2866504.1"/>
    <property type="molecule type" value="Genomic_DNA"/>
</dbReference>
<keyword evidence="1" id="KW-0520">NAD</keyword>
<comment type="caution">
    <text evidence="3">The sequence shown here is derived from an EMBL/GenBank/DDBJ whole genome shotgun (WGS) entry which is preliminary data.</text>
</comment>
<dbReference type="RefSeq" id="WP_190932121.1">
    <property type="nucleotide sequence ID" value="NZ_JACXJA010000061.1"/>
</dbReference>
<proteinExistence type="predicted"/>
<dbReference type="InterPro" id="IPR036291">
    <property type="entry name" value="NAD(P)-bd_dom_sf"/>
</dbReference>
<dbReference type="PRINTS" id="PR01713">
    <property type="entry name" value="NUCEPIMERASE"/>
</dbReference>
<dbReference type="AlphaFoldDB" id="A0A927CEB6"/>
<dbReference type="Pfam" id="PF01370">
    <property type="entry name" value="Epimerase"/>
    <property type="match status" value="1"/>
</dbReference>
<dbReference type="Proteomes" id="UP000639396">
    <property type="component" value="Unassembled WGS sequence"/>
</dbReference>
<organism evidence="3 4">
    <name type="scientific">Paenibacillus oceani</name>
    <dbReference type="NCBI Taxonomy" id="2772510"/>
    <lineage>
        <taxon>Bacteria</taxon>
        <taxon>Bacillati</taxon>
        <taxon>Bacillota</taxon>
        <taxon>Bacilli</taxon>
        <taxon>Bacillales</taxon>
        <taxon>Paenibacillaceae</taxon>
        <taxon>Paenibacillus</taxon>
    </lineage>
</organism>
<evidence type="ECO:0000313" key="3">
    <source>
        <dbReference type="EMBL" id="MBD2866504.1"/>
    </source>
</evidence>
<sequence>MRMLVTGGAGFIGSHLVDSLLAEGHEVLVIDNFDPFYARSLKEQNISQQLESSRYQLVEADIRNREKVFEIFESYAPESVIHLAAKAGVRPSLEDPLQYVEVNINGTINVLDASVKVKAGKFVFASSSSVYGLNEKVPFSEQDPILNQASPYGATKAAGEALCRSYSNCYGLPIVALRFFTVYGPRQRPDLAIHKFAKKMLRDEAITLYGDGSTSRDYTYVDDTVAGIKAAIHYNVKEYEVFNLGNDRPTRLLELVKALEDAVGKAPSIEWLPEQVGDVPRTWADIDKAKARLHYDPKKDIRSGLRAFADWMITKEMTVQPNR</sequence>